<protein>
    <submittedName>
        <fullName evidence="2">GNAT family N-acetyltransferase</fullName>
    </submittedName>
</protein>
<dbReference type="Proteomes" id="UP000263993">
    <property type="component" value="Unassembled WGS sequence"/>
</dbReference>
<dbReference type="RefSeq" id="WP_115518865.1">
    <property type="nucleotide sequence ID" value="NZ_QRGO01000003.1"/>
</dbReference>
<dbReference type="Pfam" id="PF00583">
    <property type="entry name" value="Acetyltransf_1"/>
    <property type="match status" value="1"/>
</dbReference>
<dbReference type="OrthoDB" id="2436196at2"/>
<name>A0A371B1E3_9BRAD</name>
<dbReference type="InterPro" id="IPR052777">
    <property type="entry name" value="Acetyltransferase_Enz"/>
</dbReference>
<evidence type="ECO:0000259" key="1">
    <source>
        <dbReference type="PROSITE" id="PS51186"/>
    </source>
</evidence>
<dbReference type="SUPFAM" id="SSF55729">
    <property type="entry name" value="Acyl-CoA N-acyltransferases (Nat)"/>
    <property type="match status" value="1"/>
</dbReference>
<organism evidence="2 3">
    <name type="scientific">Undibacter mobilis</name>
    <dbReference type="NCBI Taxonomy" id="2292256"/>
    <lineage>
        <taxon>Bacteria</taxon>
        <taxon>Pseudomonadati</taxon>
        <taxon>Pseudomonadota</taxon>
        <taxon>Alphaproteobacteria</taxon>
        <taxon>Hyphomicrobiales</taxon>
        <taxon>Nitrobacteraceae</taxon>
        <taxon>Undibacter</taxon>
    </lineage>
</organism>
<dbReference type="EMBL" id="QRGO01000003">
    <property type="protein sequence ID" value="RDV01347.1"/>
    <property type="molecule type" value="Genomic_DNA"/>
</dbReference>
<feature type="domain" description="N-acetyltransferase" evidence="1">
    <location>
        <begin position="7"/>
        <end position="161"/>
    </location>
</feature>
<proteinExistence type="predicted"/>
<dbReference type="GO" id="GO:0016747">
    <property type="term" value="F:acyltransferase activity, transferring groups other than amino-acyl groups"/>
    <property type="evidence" value="ECO:0007669"/>
    <property type="project" value="InterPro"/>
</dbReference>
<gene>
    <name evidence="2" type="ORF">DXH78_19180</name>
</gene>
<dbReference type="AlphaFoldDB" id="A0A371B1E3"/>
<evidence type="ECO:0000313" key="2">
    <source>
        <dbReference type="EMBL" id="RDV01347.1"/>
    </source>
</evidence>
<reference evidence="3" key="1">
    <citation type="submission" date="2018-08" db="EMBL/GenBank/DDBJ databases">
        <authorList>
            <person name="Kim S.-J."/>
            <person name="Jung G.-Y."/>
        </authorList>
    </citation>
    <scope>NUCLEOTIDE SEQUENCE [LARGE SCALE GENOMIC DNA]</scope>
    <source>
        <strain evidence="3">GY_H</strain>
    </source>
</reference>
<dbReference type="CDD" id="cd04301">
    <property type="entry name" value="NAT_SF"/>
    <property type="match status" value="1"/>
</dbReference>
<evidence type="ECO:0000313" key="3">
    <source>
        <dbReference type="Proteomes" id="UP000263993"/>
    </source>
</evidence>
<comment type="caution">
    <text evidence="2">The sequence shown here is derived from an EMBL/GenBank/DDBJ whole genome shotgun (WGS) entry which is preliminary data.</text>
</comment>
<dbReference type="Gene3D" id="3.40.630.30">
    <property type="match status" value="1"/>
</dbReference>
<keyword evidence="2" id="KW-0808">Transferase</keyword>
<dbReference type="PANTHER" id="PTHR43305:SF1">
    <property type="entry name" value="FAMILY N-ACETYLTRANSFERASE, PUTATIVE (AFU_ORTHOLOGUE AFUA_2G01380)-RELATED"/>
    <property type="match status" value="1"/>
</dbReference>
<dbReference type="PROSITE" id="PS51186">
    <property type="entry name" value="GNAT"/>
    <property type="match status" value="1"/>
</dbReference>
<sequence length="161" mass="17828">MTNAPSFAIHHVQNAADLADAIRLFRAYAESLPIDLAYQGFEAEMAAMPGKYAPPKGVLLIARNGAGRAIACAALRPIEPDGTCEMKRLYVTAEGRGLGLGKRLVETLFDEARRIGYREMRLDTLPSMTEAIALYHRFGFVPMEAYYDTPIEGTLFMRKVL</sequence>
<keyword evidence="3" id="KW-1185">Reference proteome</keyword>
<dbReference type="PANTHER" id="PTHR43305">
    <property type="entry name" value="FAMILY N-ACETYLTRANSFERASE, PUTATIVE (AFU_ORTHOLOGUE AFUA_2G01380)-RELATED"/>
    <property type="match status" value="1"/>
</dbReference>
<dbReference type="InterPro" id="IPR000182">
    <property type="entry name" value="GNAT_dom"/>
</dbReference>
<dbReference type="InterPro" id="IPR016181">
    <property type="entry name" value="Acyl_CoA_acyltransferase"/>
</dbReference>
<accession>A0A371B1E3</accession>